<gene>
    <name evidence="2" type="ORF">WOLCODRAFT_165678</name>
</gene>
<feature type="region of interest" description="Disordered" evidence="1">
    <location>
        <begin position="57"/>
        <end position="81"/>
    </location>
</feature>
<feature type="compositionally biased region" description="Low complexity" evidence="1">
    <location>
        <begin position="72"/>
        <end position="81"/>
    </location>
</feature>
<name>A0A2H3IX68_WOLCO</name>
<dbReference type="Proteomes" id="UP000218811">
    <property type="component" value="Unassembled WGS sequence"/>
</dbReference>
<protein>
    <submittedName>
        <fullName evidence="2">Uncharacterized protein</fullName>
    </submittedName>
</protein>
<proteinExistence type="predicted"/>
<evidence type="ECO:0000313" key="2">
    <source>
        <dbReference type="EMBL" id="PCH34590.1"/>
    </source>
</evidence>
<dbReference type="EMBL" id="KB467832">
    <property type="protein sequence ID" value="PCH34590.1"/>
    <property type="molecule type" value="Genomic_DNA"/>
</dbReference>
<evidence type="ECO:0000256" key="1">
    <source>
        <dbReference type="SAM" id="MobiDB-lite"/>
    </source>
</evidence>
<sequence length="162" mass="17499">MRAHTVHPNVMNKQHRSSSATVLTKQRWLDAIGSSVWRRARPLQMRQGAVIAPWQTGGHCGANARPSESQQAPLAGPHPAAASHLHPRLLPLAAAMGSVLPQCLEITVSVDLPNSAHAEPNKYDHPAPRGSAMGPLRWDVTAVPRGQVLPYDNRTQADSLSQ</sequence>
<evidence type="ECO:0000313" key="3">
    <source>
        <dbReference type="Proteomes" id="UP000218811"/>
    </source>
</evidence>
<dbReference type="AlphaFoldDB" id="A0A2H3IX68"/>
<organism evidence="2 3">
    <name type="scientific">Wolfiporia cocos (strain MD-104)</name>
    <name type="common">Brown rot fungus</name>
    <dbReference type="NCBI Taxonomy" id="742152"/>
    <lineage>
        <taxon>Eukaryota</taxon>
        <taxon>Fungi</taxon>
        <taxon>Dikarya</taxon>
        <taxon>Basidiomycota</taxon>
        <taxon>Agaricomycotina</taxon>
        <taxon>Agaricomycetes</taxon>
        <taxon>Polyporales</taxon>
        <taxon>Phaeolaceae</taxon>
        <taxon>Wolfiporia</taxon>
    </lineage>
</organism>
<keyword evidence="3" id="KW-1185">Reference proteome</keyword>
<accession>A0A2H3IX68</accession>
<reference evidence="2 3" key="1">
    <citation type="journal article" date="2012" name="Science">
        <title>The Paleozoic origin of enzymatic lignin decomposition reconstructed from 31 fungal genomes.</title>
        <authorList>
            <person name="Floudas D."/>
            <person name="Binder M."/>
            <person name="Riley R."/>
            <person name="Barry K."/>
            <person name="Blanchette R.A."/>
            <person name="Henrissat B."/>
            <person name="Martinez A.T."/>
            <person name="Otillar R."/>
            <person name="Spatafora J.W."/>
            <person name="Yadav J.S."/>
            <person name="Aerts A."/>
            <person name="Benoit I."/>
            <person name="Boyd A."/>
            <person name="Carlson A."/>
            <person name="Copeland A."/>
            <person name="Coutinho P.M."/>
            <person name="de Vries R.P."/>
            <person name="Ferreira P."/>
            <person name="Findley K."/>
            <person name="Foster B."/>
            <person name="Gaskell J."/>
            <person name="Glotzer D."/>
            <person name="Gorecki P."/>
            <person name="Heitman J."/>
            <person name="Hesse C."/>
            <person name="Hori C."/>
            <person name="Igarashi K."/>
            <person name="Jurgens J.A."/>
            <person name="Kallen N."/>
            <person name="Kersten P."/>
            <person name="Kohler A."/>
            <person name="Kuees U."/>
            <person name="Kumar T.K.A."/>
            <person name="Kuo A."/>
            <person name="LaButti K."/>
            <person name="Larrondo L.F."/>
            <person name="Lindquist E."/>
            <person name="Ling A."/>
            <person name="Lombard V."/>
            <person name="Lucas S."/>
            <person name="Lundell T."/>
            <person name="Martin R."/>
            <person name="McLaughlin D.J."/>
            <person name="Morgenstern I."/>
            <person name="Morin E."/>
            <person name="Murat C."/>
            <person name="Nagy L.G."/>
            <person name="Nolan M."/>
            <person name="Ohm R.A."/>
            <person name="Patyshakuliyeva A."/>
            <person name="Rokas A."/>
            <person name="Ruiz-Duenas F.J."/>
            <person name="Sabat G."/>
            <person name="Salamov A."/>
            <person name="Samejima M."/>
            <person name="Schmutz J."/>
            <person name="Slot J.C."/>
            <person name="St John F."/>
            <person name="Stenlid J."/>
            <person name="Sun H."/>
            <person name="Sun S."/>
            <person name="Syed K."/>
            <person name="Tsang A."/>
            <person name="Wiebenga A."/>
            <person name="Young D."/>
            <person name="Pisabarro A."/>
            <person name="Eastwood D.C."/>
            <person name="Martin F."/>
            <person name="Cullen D."/>
            <person name="Grigoriev I.V."/>
            <person name="Hibbett D.S."/>
        </authorList>
    </citation>
    <scope>NUCLEOTIDE SEQUENCE [LARGE SCALE GENOMIC DNA]</scope>
    <source>
        <strain evidence="2 3">MD-104</strain>
    </source>
</reference>